<keyword evidence="3" id="KW-1185">Reference proteome</keyword>
<protein>
    <recommendedName>
        <fullName evidence="4">DUF4221 domain-containing protein</fullName>
    </recommendedName>
</protein>
<evidence type="ECO:0008006" key="4">
    <source>
        <dbReference type="Google" id="ProtNLM"/>
    </source>
</evidence>
<evidence type="ECO:0000313" key="2">
    <source>
        <dbReference type="EMBL" id="MBB6326425.1"/>
    </source>
</evidence>
<dbReference type="InterPro" id="IPR025316">
    <property type="entry name" value="DUF4221"/>
</dbReference>
<dbReference type="SUPFAM" id="SSF82171">
    <property type="entry name" value="DPP6 N-terminal domain-like"/>
    <property type="match status" value="1"/>
</dbReference>
<gene>
    <name evidence="2" type="ORF">FHS59_002053</name>
</gene>
<evidence type="ECO:0000256" key="1">
    <source>
        <dbReference type="SAM" id="MobiDB-lite"/>
    </source>
</evidence>
<accession>A0A841MVB3</accession>
<comment type="caution">
    <text evidence="2">The sequence shown here is derived from an EMBL/GenBank/DDBJ whole genome shotgun (WGS) entry which is preliminary data.</text>
</comment>
<dbReference type="Pfam" id="PF13970">
    <property type="entry name" value="DUF4221"/>
    <property type="match status" value="1"/>
</dbReference>
<dbReference type="EMBL" id="JACIJO010000002">
    <property type="protein sequence ID" value="MBB6326425.1"/>
    <property type="molecule type" value="Genomic_DNA"/>
</dbReference>
<sequence length="384" mass="44607">MKDPEKEDSIISIEEEEAQEEIQKPEDLTPTNYLEYLSFKIDTVLTDSKGTLIYLPQGLNNSDLSPNKKFLFALNSKSNKLYQFDLERFELVESYQFEKEGPNSVPPKIWNFQLLDGQKIGFTDYHIAGIYNFQTQKLFSFQFSENDFSDLIDTPTEAKYERLQFSADGKEIYFLHQNIEGEKVYLGIFDPKIKKEKLVDLVEFEFLTRLRFTHSEGIAHHIADFATLGLKMEANRAIIYSKGTSKVYLYDLASGSLTFKSPKHELVPNDQIPPFSNKFSSIQEVIDASESLLFQISYHDILYDDQQEKYFRFGTIMEKTENPSPNTKKEVYLFAYDQNFNLIGETQIKELNKVPANPFFKDGKLYSYVNVEDELGFAVFTFDF</sequence>
<dbReference type="Proteomes" id="UP000588604">
    <property type="component" value="Unassembled WGS sequence"/>
</dbReference>
<evidence type="ECO:0000313" key="3">
    <source>
        <dbReference type="Proteomes" id="UP000588604"/>
    </source>
</evidence>
<name>A0A841MVB3_9BACT</name>
<dbReference type="AlphaFoldDB" id="A0A841MVB3"/>
<proteinExistence type="predicted"/>
<organism evidence="2 3">
    <name type="scientific">Algoriphagus iocasae</name>
    <dbReference type="NCBI Taxonomy" id="1836499"/>
    <lineage>
        <taxon>Bacteria</taxon>
        <taxon>Pseudomonadati</taxon>
        <taxon>Bacteroidota</taxon>
        <taxon>Cytophagia</taxon>
        <taxon>Cytophagales</taxon>
        <taxon>Cyclobacteriaceae</taxon>
        <taxon>Algoriphagus</taxon>
    </lineage>
</organism>
<reference evidence="2 3" key="1">
    <citation type="submission" date="2020-08" db="EMBL/GenBank/DDBJ databases">
        <title>Genomic Encyclopedia of Type Strains, Phase IV (KMG-IV): sequencing the most valuable type-strain genomes for metagenomic binning, comparative biology and taxonomic classification.</title>
        <authorList>
            <person name="Goeker M."/>
        </authorList>
    </citation>
    <scope>NUCLEOTIDE SEQUENCE [LARGE SCALE GENOMIC DNA]</scope>
    <source>
        <strain evidence="2 3">DSM 102044</strain>
    </source>
</reference>
<feature type="region of interest" description="Disordered" evidence="1">
    <location>
        <begin position="1"/>
        <end position="26"/>
    </location>
</feature>